<dbReference type="EMBL" id="RXOE01000013">
    <property type="protein sequence ID" value="RTQ30549.1"/>
    <property type="molecule type" value="Genomic_DNA"/>
</dbReference>
<comment type="similarity">
    <text evidence="1 3">Belongs to the N-Me-Phe pilin family.</text>
</comment>
<dbReference type="AlphaFoldDB" id="A0A3S0HA29"/>
<keyword evidence="4" id="KW-0472">Membrane</keyword>
<evidence type="ECO:0000313" key="6">
    <source>
        <dbReference type="Proteomes" id="UP000267418"/>
    </source>
</evidence>
<dbReference type="Gene3D" id="3.30.700.10">
    <property type="entry name" value="Glycoprotein, Type 4 Pilin"/>
    <property type="match status" value="1"/>
</dbReference>
<evidence type="ECO:0000256" key="2">
    <source>
        <dbReference type="ARBA" id="ARBA00022481"/>
    </source>
</evidence>
<keyword evidence="4" id="KW-1133">Transmembrane helix</keyword>
<sequence>MNRRSFARNVQKGFTLIELMIVVAIIGILAAVALPAYQDYTVRAKVTEGLSLADSAKTAVSENAANGAAFASGWNAPSATKNVSGVVIGDTGIITITYTAAAGNGTLVLVPVDGSTASGTALTAGTIPTNGSITWICASADSTTSNAVASAAKGTLAAKYAPAVCRT</sequence>
<dbReference type="GO" id="GO:0043107">
    <property type="term" value="P:type IV pilus-dependent motility"/>
    <property type="evidence" value="ECO:0007669"/>
    <property type="project" value="TreeGrafter"/>
</dbReference>
<dbReference type="GO" id="GO:0007155">
    <property type="term" value="P:cell adhesion"/>
    <property type="evidence" value="ECO:0007669"/>
    <property type="project" value="InterPro"/>
</dbReference>
<evidence type="ECO:0000256" key="4">
    <source>
        <dbReference type="SAM" id="Phobius"/>
    </source>
</evidence>
<evidence type="ECO:0000256" key="1">
    <source>
        <dbReference type="ARBA" id="ARBA00005233"/>
    </source>
</evidence>
<dbReference type="PROSITE" id="PS00409">
    <property type="entry name" value="PROKAR_NTER_METHYL"/>
    <property type="match status" value="1"/>
</dbReference>
<evidence type="ECO:0000313" key="5">
    <source>
        <dbReference type="EMBL" id="RTQ30549.1"/>
    </source>
</evidence>
<dbReference type="InterPro" id="IPR045584">
    <property type="entry name" value="Pilin-like"/>
</dbReference>
<dbReference type="Pfam" id="PF07963">
    <property type="entry name" value="N_methyl"/>
    <property type="match status" value="1"/>
</dbReference>
<keyword evidence="3" id="KW-0281">Fimbrium</keyword>
<accession>A0A3S0HA29</accession>
<dbReference type="SUPFAM" id="SSF54523">
    <property type="entry name" value="Pili subunits"/>
    <property type="match status" value="1"/>
</dbReference>
<keyword evidence="6" id="KW-1185">Reference proteome</keyword>
<name>A0A3S0HA29_9BURK</name>
<dbReference type="Pfam" id="PF00114">
    <property type="entry name" value="Pilin"/>
    <property type="match status" value="1"/>
</dbReference>
<dbReference type="PANTHER" id="PTHR30093:SF34">
    <property type="entry name" value="PREPILIN PEPTIDASE-DEPENDENT PROTEIN D"/>
    <property type="match status" value="1"/>
</dbReference>
<dbReference type="InterPro" id="IPR001082">
    <property type="entry name" value="Pilin"/>
</dbReference>
<dbReference type="NCBIfam" id="TIGR02532">
    <property type="entry name" value="IV_pilin_GFxxxE"/>
    <property type="match status" value="1"/>
</dbReference>
<keyword evidence="2" id="KW-0488">Methylation</keyword>
<keyword evidence="4" id="KW-0812">Transmembrane</keyword>
<proteinExistence type="inferred from homology"/>
<dbReference type="PANTHER" id="PTHR30093">
    <property type="entry name" value="GENERAL SECRETION PATHWAY PROTEIN G"/>
    <property type="match status" value="1"/>
</dbReference>
<gene>
    <name evidence="5" type="ORF">EJP69_29160</name>
</gene>
<dbReference type="Proteomes" id="UP000267418">
    <property type="component" value="Unassembled WGS sequence"/>
</dbReference>
<feature type="transmembrane region" description="Helical" evidence="4">
    <location>
        <begin position="12"/>
        <end position="37"/>
    </location>
</feature>
<evidence type="ECO:0000256" key="3">
    <source>
        <dbReference type="RuleBase" id="RU000389"/>
    </source>
</evidence>
<dbReference type="OrthoDB" id="8607132at2"/>
<protein>
    <submittedName>
        <fullName evidence="5">Pilin</fullName>
    </submittedName>
</protein>
<dbReference type="RefSeq" id="WP_126473919.1">
    <property type="nucleotide sequence ID" value="NZ_RXOE01000013.1"/>
</dbReference>
<dbReference type="InterPro" id="IPR012902">
    <property type="entry name" value="N_methyl_site"/>
</dbReference>
<comment type="caution">
    <text evidence="5">The sequence shown here is derived from an EMBL/GenBank/DDBJ whole genome shotgun (WGS) entry which is preliminary data.</text>
</comment>
<reference evidence="5 6" key="1">
    <citation type="submission" date="2018-12" db="EMBL/GenBank/DDBJ databases">
        <title>The genome of Variovorax gossypii DSM 100435.</title>
        <authorList>
            <person name="Gao J."/>
            <person name="Sun J."/>
        </authorList>
    </citation>
    <scope>NUCLEOTIDE SEQUENCE [LARGE SCALE GENOMIC DNA]</scope>
    <source>
        <strain evidence="5 6">DSM 100435</strain>
    </source>
</reference>
<organism evidence="5 6">
    <name type="scientific">Variovorax gossypii</name>
    <dbReference type="NCBI Taxonomy" id="1679495"/>
    <lineage>
        <taxon>Bacteria</taxon>
        <taxon>Pseudomonadati</taxon>
        <taxon>Pseudomonadota</taxon>
        <taxon>Betaproteobacteria</taxon>
        <taxon>Burkholderiales</taxon>
        <taxon>Comamonadaceae</taxon>
        <taxon>Variovorax</taxon>
    </lineage>
</organism>
<dbReference type="GO" id="GO:0044096">
    <property type="term" value="C:type IV pilus"/>
    <property type="evidence" value="ECO:0007669"/>
    <property type="project" value="TreeGrafter"/>
</dbReference>